<reference evidence="3" key="1">
    <citation type="submission" date="2017-07" db="EMBL/GenBank/DDBJ databases">
        <title>Taro Niue Genome Assembly and Annotation.</title>
        <authorList>
            <person name="Atibalentja N."/>
            <person name="Keating K."/>
            <person name="Fields C.J."/>
        </authorList>
    </citation>
    <scope>NUCLEOTIDE SEQUENCE</scope>
    <source>
        <strain evidence="3">Niue_2</strain>
        <tissue evidence="3">Leaf</tissue>
    </source>
</reference>
<sequence length="350" mass="36653">MAACSPPKLLAPLLLLLLLLLLASPALARSRHVVAFRAPGLRPSSLLWDSAAQHFLVGSRGRPAVTSVSDAGVVEAVVSDPDLPADASLPSLALDPTRRRLLAVVAGPSPACLAAYDLRSPRPHRRLFLTPLPEPADPAAVAIDPAMGAAFVTSASGGVIWRVDLQGEASVFSRSEALSGGLAGIAHVRKGYLLAVQTATGNVIKVDAEDGKARAVLIGGKNGVAGAEAIAIRGDGSAAVVGGSAARIVTSDDGWGEAGVYDKLAVGGRAGGVAVREGRKVYVLIEEEVEGSSGKEEGGWGYRVEEMEWERDREGEWVVGLVLLGLGLAYFLYWRFQMGRLVKDMNKKRL</sequence>
<dbReference type="GO" id="GO:0005783">
    <property type="term" value="C:endoplasmic reticulum"/>
    <property type="evidence" value="ECO:0007669"/>
    <property type="project" value="TreeGrafter"/>
</dbReference>
<comment type="caution">
    <text evidence="3">The sequence shown here is derived from an EMBL/GenBank/DDBJ whole genome shotgun (WGS) entry which is preliminary data.</text>
</comment>
<protein>
    <submittedName>
        <fullName evidence="3">Uncharacterized protein</fullName>
    </submittedName>
</protein>
<accession>A0A843TG66</accession>
<dbReference type="InterPro" id="IPR053224">
    <property type="entry name" value="Sensory_adhesion_molecule"/>
</dbReference>
<organism evidence="3 4">
    <name type="scientific">Colocasia esculenta</name>
    <name type="common">Wild taro</name>
    <name type="synonym">Arum esculentum</name>
    <dbReference type="NCBI Taxonomy" id="4460"/>
    <lineage>
        <taxon>Eukaryota</taxon>
        <taxon>Viridiplantae</taxon>
        <taxon>Streptophyta</taxon>
        <taxon>Embryophyta</taxon>
        <taxon>Tracheophyta</taxon>
        <taxon>Spermatophyta</taxon>
        <taxon>Magnoliopsida</taxon>
        <taxon>Liliopsida</taxon>
        <taxon>Araceae</taxon>
        <taxon>Aroideae</taxon>
        <taxon>Colocasieae</taxon>
        <taxon>Colocasia</taxon>
    </lineage>
</organism>
<dbReference type="SMR" id="A0A843TG66"/>
<keyword evidence="2" id="KW-0732">Signal</keyword>
<evidence type="ECO:0000313" key="3">
    <source>
        <dbReference type="EMBL" id="MQL70818.1"/>
    </source>
</evidence>
<evidence type="ECO:0000256" key="2">
    <source>
        <dbReference type="SAM" id="SignalP"/>
    </source>
</evidence>
<evidence type="ECO:0000313" key="4">
    <source>
        <dbReference type="Proteomes" id="UP000652761"/>
    </source>
</evidence>
<keyword evidence="1" id="KW-0812">Transmembrane</keyword>
<feature type="signal peptide" evidence="2">
    <location>
        <begin position="1"/>
        <end position="28"/>
    </location>
</feature>
<keyword evidence="4" id="KW-1185">Reference proteome</keyword>
<name>A0A843TG66_COLES</name>
<dbReference type="EMBL" id="NMUH01000079">
    <property type="protein sequence ID" value="MQL70818.1"/>
    <property type="molecule type" value="Genomic_DNA"/>
</dbReference>
<dbReference type="Proteomes" id="UP000652761">
    <property type="component" value="Unassembled WGS sequence"/>
</dbReference>
<proteinExistence type="predicted"/>
<dbReference type="OrthoDB" id="1885092at2759"/>
<dbReference type="Gene3D" id="2.130.10.10">
    <property type="entry name" value="YVTN repeat-like/Quinoprotein amine dehydrogenase"/>
    <property type="match status" value="1"/>
</dbReference>
<dbReference type="AlphaFoldDB" id="A0A843TG66"/>
<dbReference type="PANTHER" id="PTHR31460">
    <property type="match status" value="1"/>
</dbReference>
<feature type="chain" id="PRO_5033011355" evidence="2">
    <location>
        <begin position="29"/>
        <end position="350"/>
    </location>
</feature>
<feature type="transmembrane region" description="Helical" evidence="1">
    <location>
        <begin position="317"/>
        <end position="336"/>
    </location>
</feature>
<dbReference type="InterPro" id="IPR015943">
    <property type="entry name" value="WD40/YVTN_repeat-like_dom_sf"/>
</dbReference>
<keyword evidence="1" id="KW-0472">Membrane</keyword>
<gene>
    <name evidence="3" type="ORF">Taro_003125</name>
</gene>
<keyword evidence="1" id="KW-1133">Transmembrane helix</keyword>
<dbReference type="SUPFAM" id="SSF63829">
    <property type="entry name" value="Calcium-dependent phosphotriesterase"/>
    <property type="match status" value="1"/>
</dbReference>
<evidence type="ECO:0000256" key="1">
    <source>
        <dbReference type="SAM" id="Phobius"/>
    </source>
</evidence>
<dbReference type="PANTHER" id="PTHR31460:SF3">
    <property type="entry name" value="MESOCENTIN"/>
    <property type="match status" value="1"/>
</dbReference>